<feature type="compositionally biased region" description="Basic and acidic residues" evidence="1">
    <location>
        <begin position="249"/>
        <end position="270"/>
    </location>
</feature>
<dbReference type="OrthoDB" id="4160836at2759"/>
<protein>
    <submittedName>
        <fullName evidence="2">Uncharacterized protein</fullName>
    </submittedName>
</protein>
<sequence>MDEPARKRRRTASPEEPDRPPSPWKNLPRRPLLADSTAAGAEPSRSPLKEPPRRPSASPTKATFDRGSSPLKQPPRRPSFVSPTKASLARNYPDLLPKRPPSSASAASKQNGRGDILARRKQARAFVLGEKDARQQAILDTAAEEEHADHASAGAEQLRLSKPQNVTPRARRTIRMGDVSEEDAELPSTPSQRTQEEQDTPRRGILFSSPSKKPPRLQDPVKPSPLRPKAQPVRENRSAPPEDGPVGEGDPRGAAKEKLPPDPELERRKQEKAHLMRELKELEGQVSRCTEEIVKIQEQSATHILQPSEREDLIAFINKISNASTEADEQQPPAISSLLCSFLPFSTLAVPPPKSKEAAEKPVASHRPLDLDDPLPYLEMFTCFKWTTQLSLPRGRVFPASNRVHSKHTIDIAGPQKLLTSSISIVIDALTNSIIDLKILRLSSWAERELGSFMRAKAQEQDLGNACWAIGSYWEIARKRAEFWRKCVTAFGDLISGRTGEDTENVGLRETKKDISRRDLNRHLGRDILVLQDGHVLLKVSWKIGFDWTGEAESEIRVEPAVPQVWSEADSNNSFRKIPQTFDSLLQSKGAFAATKTLVALLFAE</sequence>
<feature type="compositionally biased region" description="Basic residues" evidence="1">
    <location>
        <begin position="1"/>
        <end position="11"/>
    </location>
</feature>
<evidence type="ECO:0000313" key="3">
    <source>
        <dbReference type="Proteomes" id="UP000800094"/>
    </source>
</evidence>
<feature type="region of interest" description="Disordered" evidence="1">
    <location>
        <begin position="1"/>
        <end position="118"/>
    </location>
</feature>
<dbReference type="EMBL" id="ML987203">
    <property type="protein sequence ID" value="KAF2244507.1"/>
    <property type="molecule type" value="Genomic_DNA"/>
</dbReference>
<feature type="region of interest" description="Disordered" evidence="1">
    <location>
        <begin position="138"/>
        <end position="270"/>
    </location>
</feature>
<organism evidence="2 3">
    <name type="scientific">Trematosphaeria pertusa</name>
    <dbReference type="NCBI Taxonomy" id="390896"/>
    <lineage>
        <taxon>Eukaryota</taxon>
        <taxon>Fungi</taxon>
        <taxon>Dikarya</taxon>
        <taxon>Ascomycota</taxon>
        <taxon>Pezizomycotina</taxon>
        <taxon>Dothideomycetes</taxon>
        <taxon>Pleosporomycetidae</taxon>
        <taxon>Pleosporales</taxon>
        <taxon>Massarineae</taxon>
        <taxon>Trematosphaeriaceae</taxon>
        <taxon>Trematosphaeria</taxon>
    </lineage>
</organism>
<evidence type="ECO:0000256" key="1">
    <source>
        <dbReference type="SAM" id="MobiDB-lite"/>
    </source>
</evidence>
<dbReference type="GeneID" id="54579437"/>
<dbReference type="RefSeq" id="XP_033679511.1">
    <property type="nucleotide sequence ID" value="XM_033826107.1"/>
</dbReference>
<evidence type="ECO:0000313" key="2">
    <source>
        <dbReference type="EMBL" id="KAF2244507.1"/>
    </source>
</evidence>
<accession>A0A6A6I2K0</accession>
<dbReference type="AlphaFoldDB" id="A0A6A6I2K0"/>
<reference evidence="2" key="1">
    <citation type="journal article" date="2020" name="Stud. Mycol.">
        <title>101 Dothideomycetes genomes: a test case for predicting lifestyles and emergence of pathogens.</title>
        <authorList>
            <person name="Haridas S."/>
            <person name="Albert R."/>
            <person name="Binder M."/>
            <person name="Bloem J."/>
            <person name="Labutti K."/>
            <person name="Salamov A."/>
            <person name="Andreopoulos B."/>
            <person name="Baker S."/>
            <person name="Barry K."/>
            <person name="Bills G."/>
            <person name="Bluhm B."/>
            <person name="Cannon C."/>
            <person name="Castanera R."/>
            <person name="Culley D."/>
            <person name="Daum C."/>
            <person name="Ezra D."/>
            <person name="Gonzalez J."/>
            <person name="Henrissat B."/>
            <person name="Kuo A."/>
            <person name="Liang C."/>
            <person name="Lipzen A."/>
            <person name="Lutzoni F."/>
            <person name="Magnuson J."/>
            <person name="Mondo S."/>
            <person name="Nolan M."/>
            <person name="Ohm R."/>
            <person name="Pangilinan J."/>
            <person name="Park H.-J."/>
            <person name="Ramirez L."/>
            <person name="Alfaro M."/>
            <person name="Sun H."/>
            <person name="Tritt A."/>
            <person name="Yoshinaga Y."/>
            <person name="Zwiers L.-H."/>
            <person name="Turgeon B."/>
            <person name="Goodwin S."/>
            <person name="Spatafora J."/>
            <person name="Crous P."/>
            <person name="Grigoriev I."/>
        </authorList>
    </citation>
    <scope>NUCLEOTIDE SEQUENCE</scope>
    <source>
        <strain evidence="2">CBS 122368</strain>
    </source>
</reference>
<name>A0A6A6I2K0_9PLEO</name>
<dbReference type="Proteomes" id="UP000800094">
    <property type="component" value="Unassembled WGS sequence"/>
</dbReference>
<proteinExistence type="predicted"/>
<keyword evidence="3" id="KW-1185">Reference proteome</keyword>
<gene>
    <name evidence="2" type="ORF">BU26DRAFT_492158</name>
</gene>